<organism evidence="1 2">
    <name type="scientific">Penicillium brevicompactum</name>
    <dbReference type="NCBI Taxonomy" id="5074"/>
    <lineage>
        <taxon>Eukaryota</taxon>
        <taxon>Fungi</taxon>
        <taxon>Dikarya</taxon>
        <taxon>Ascomycota</taxon>
        <taxon>Pezizomycotina</taxon>
        <taxon>Eurotiomycetes</taxon>
        <taxon>Eurotiomycetidae</taxon>
        <taxon>Eurotiales</taxon>
        <taxon>Aspergillaceae</taxon>
        <taxon>Penicillium</taxon>
    </lineage>
</organism>
<accession>A0A9W9UUU0</accession>
<gene>
    <name evidence="1" type="ORF">N7541_004557</name>
</gene>
<proteinExistence type="predicted"/>
<evidence type="ECO:0000313" key="2">
    <source>
        <dbReference type="Proteomes" id="UP001148299"/>
    </source>
</evidence>
<reference evidence="1" key="2">
    <citation type="journal article" date="2023" name="IMA Fungus">
        <title>Comparative genomic study of the Penicillium genus elucidates a diverse pangenome and 15 lateral gene transfer events.</title>
        <authorList>
            <person name="Petersen C."/>
            <person name="Sorensen T."/>
            <person name="Nielsen M.R."/>
            <person name="Sondergaard T.E."/>
            <person name="Sorensen J.L."/>
            <person name="Fitzpatrick D.A."/>
            <person name="Frisvad J.C."/>
            <person name="Nielsen K.L."/>
        </authorList>
    </citation>
    <scope>NUCLEOTIDE SEQUENCE</scope>
    <source>
        <strain evidence="1">IBT 35675</strain>
    </source>
</reference>
<dbReference type="EMBL" id="JAPZBR010000003">
    <property type="protein sequence ID" value="KAJ5357399.1"/>
    <property type="molecule type" value="Genomic_DNA"/>
</dbReference>
<keyword evidence="2" id="KW-1185">Reference proteome</keyword>
<dbReference type="AlphaFoldDB" id="A0A9W9UUU0"/>
<dbReference type="Proteomes" id="UP001148299">
    <property type="component" value="Unassembled WGS sequence"/>
</dbReference>
<name>A0A9W9UUU0_PENBR</name>
<protein>
    <submittedName>
        <fullName evidence="1">Uncharacterized protein</fullName>
    </submittedName>
</protein>
<sequence>MGSPSNEALQTYKGYFQRDPSTCRFLPFLEDMIYFLVDDFDMKINAEALPTAATEETISEEKVRVQVVSRLLDEFKDNFDDSFNQPFDMEEEGLREYTYVKTVDVFYFYLNQIQRRPSNLDRDTSVKPAKEQRDEDWKIYIEKLHRQAQHGVQRSIIRA</sequence>
<reference evidence="1" key="1">
    <citation type="submission" date="2022-12" db="EMBL/GenBank/DDBJ databases">
        <authorList>
            <person name="Petersen C."/>
        </authorList>
    </citation>
    <scope>NUCLEOTIDE SEQUENCE</scope>
    <source>
        <strain evidence="1">IBT 35675</strain>
    </source>
</reference>
<evidence type="ECO:0000313" key="1">
    <source>
        <dbReference type="EMBL" id="KAJ5357399.1"/>
    </source>
</evidence>
<comment type="caution">
    <text evidence="1">The sequence shown here is derived from an EMBL/GenBank/DDBJ whole genome shotgun (WGS) entry which is preliminary data.</text>
</comment>